<evidence type="ECO:0000313" key="6">
    <source>
        <dbReference type="EMBL" id="MBC5684233.1"/>
    </source>
</evidence>
<dbReference type="CDD" id="cd08189">
    <property type="entry name" value="Fe-ADH-like"/>
    <property type="match status" value="1"/>
</dbReference>
<evidence type="ECO:0000256" key="3">
    <source>
        <dbReference type="ARBA" id="ARBA00023027"/>
    </source>
</evidence>
<gene>
    <name evidence="6" type="ORF">H8S40_11790</name>
</gene>
<feature type="domain" description="Alcohol dehydrogenase iron-type/glycerol dehydrogenase GldA" evidence="4">
    <location>
        <begin position="14"/>
        <end position="181"/>
    </location>
</feature>
<dbReference type="InterPro" id="IPR001670">
    <property type="entry name" value="ADH_Fe/GldA"/>
</dbReference>
<dbReference type="PROSITE" id="PS00060">
    <property type="entry name" value="ADH_IRON_2"/>
    <property type="match status" value="1"/>
</dbReference>
<evidence type="ECO:0000256" key="2">
    <source>
        <dbReference type="ARBA" id="ARBA00023002"/>
    </source>
</evidence>
<keyword evidence="3" id="KW-0520">NAD</keyword>
<evidence type="ECO:0000256" key="1">
    <source>
        <dbReference type="ARBA" id="ARBA00007358"/>
    </source>
</evidence>
<comment type="similarity">
    <text evidence="1">Belongs to the iron-containing alcohol dehydrogenase family.</text>
</comment>
<dbReference type="InterPro" id="IPR039697">
    <property type="entry name" value="Alcohol_dehydrogenase_Fe"/>
</dbReference>
<dbReference type="Gene3D" id="1.20.1090.10">
    <property type="entry name" value="Dehydroquinate synthase-like - alpha domain"/>
    <property type="match status" value="1"/>
</dbReference>
<keyword evidence="2" id="KW-0560">Oxidoreductase</keyword>
<evidence type="ECO:0000259" key="5">
    <source>
        <dbReference type="Pfam" id="PF25137"/>
    </source>
</evidence>
<comment type="caution">
    <text evidence="6">The sequence shown here is derived from an EMBL/GenBank/DDBJ whole genome shotgun (WGS) entry which is preliminary data.</text>
</comment>
<protein>
    <submittedName>
        <fullName evidence="6">Iron-containing alcohol dehydrogenase</fullName>
    </submittedName>
</protein>
<dbReference type="Proteomes" id="UP000631576">
    <property type="component" value="Unassembled WGS sequence"/>
</dbReference>
<dbReference type="PANTHER" id="PTHR11496">
    <property type="entry name" value="ALCOHOL DEHYDROGENASE"/>
    <property type="match status" value="1"/>
</dbReference>
<dbReference type="Pfam" id="PF00465">
    <property type="entry name" value="Fe-ADH"/>
    <property type="match status" value="1"/>
</dbReference>
<feature type="domain" description="Fe-containing alcohol dehydrogenase-like C-terminal" evidence="5">
    <location>
        <begin position="192"/>
        <end position="361"/>
    </location>
</feature>
<sequence>MKAAMYIIPWRMPKILKGAGSILQLPEFLKKKKLSNVLIVTGPNIHKRGLLDELEKRLQQENLSYYIFDDVSQNPTDTEVEHGVEIFKREKCSCIIAVGGGSPMDCAKAIGARIARPRKSIRQLQGVFKVLRPIPLFIAVPTTAGSGSETTIAAVITEEKTHHKAAINDLCLMPKVVILDPKLTVALPPSVTAVTGMDALCHAVEAYTNDKYNTEFERDLCRQAVKYIYDNLYTAYQDGENLTARQKMQQAAFYAGRAFTRGSVGYVHAIGHTLSGLYDVPHGLAMAMLLTQVMRAYGSAVHEKLAELCDVCGIEAEDAGTQSKAEAFLQWIDKMNEKMGIPKYPDMIQKKDISKIARWAEKEGNPLYPVPVVWKKSEFSRFVNQLYDDSKENI</sequence>
<dbReference type="InterPro" id="IPR018211">
    <property type="entry name" value="ADH_Fe_CS"/>
</dbReference>
<keyword evidence="7" id="KW-1185">Reference proteome</keyword>
<dbReference type="Pfam" id="PF25137">
    <property type="entry name" value="ADH_Fe_C"/>
    <property type="match status" value="1"/>
</dbReference>
<accession>A0ABR7G9W3</accession>
<reference evidence="6 7" key="1">
    <citation type="submission" date="2020-08" db="EMBL/GenBank/DDBJ databases">
        <title>Genome public.</title>
        <authorList>
            <person name="Liu C."/>
            <person name="Sun Q."/>
        </authorList>
    </citation>
    <scope>NUCLEOTIDE SEQUENCE [LARGE SCALE GENOMIC DNA]</scope>
    <source>
        <strain evidence="6 7">NSJ-13</strain>
    </source>
</reference>
<evidence type="ECO:0000313" key="7">
    <source>
        <dbReference type="Proteomes" id="UP000631576"/>
    </source>
</evidence>
<organism evidence="6 7">
    <name type="scientific">Ruminococcus hominis</name>
    <dbReference type="NCBI Taxonomy" id="2763065"/>
    <lineage>
        <taxon>Bacteria</taxon>
        <taxon>Bacillati</taxon>
        <taxon>Bacillota</taxon>
        <taxon>Clostridia</taxon>
        <taxon>Eubacteriales</taxon>
        <taxon>Oscillospiraceae</taxon>
        <taxon>Ruminococcus</taxon>
    </lineage>
</organism>
<evidence type="ECO:0000259" key="4">
    <source>
        <dbReference type="Pfam" id="PF00465"/>
    </source>
</evidence>
<dbReference type="PANTHER" id="PTHR11496:SF102">
    <property type="entry name" value="ALCOHOL DEHYDROGENASE 4"/>
    <property type="match status" value="1"/>
</dbReference>
<dbReference type="InterPro" id="IPR056798">
    <property type="entry name" value="ADH_Fe_C"/>
</dbReference>
<proteinExistence type="inferred from homology"/>
<dbReference type="SUPFAM" id="SSF56796">
    <property type="entry name" value="Dehydroquinate synthase-like"/>
    <property type="match status" value="1"/>
</dbReference>
<name>A0ABR7G9W3_9FIRM</name>
<dbReference type="PROSITE" id="PS00913">
    <property type="entry name" value="ADH_IRON_1"/>
    <property type="match status" value="1"/>
</dbReference>
<dbReference type="EMBL" id="JACOPE010000001">
    <property type="protein sequence ID" value="MBC5684233.1"/>
    <property type="molecule type" value="Genomic_DNA"/>
</dbReference>
<dbReference type="Gene3D" id="3.40.50.1970">
    <property type="match status" value="1"/>
</dbReference>